<organism evidence="5 6">
    <name type="scientific">Symmachiella dynata</name>
    <dbReference type="NCBI Taxonomy" id="2527995"/>
    <lineage>
        <taxon>Bacteria</taxon>
        <taxon>Pseudomonadati</taxon>
        <taxon>Planctomycetota</taxon>
        <taxon>Planctomycetia</taxon>
        <taxon>Planctomycetales</taxon>
        <taxon>Planctomycetaceae</taxon>
        <taxon>Symmachiella</taxon>
    </lineage>
</organism>
<dbReference type="SMART" id="SM00342">
    <property type="entry name" value="HTH_ARAC"/>
    <property type="match status" value="1"/>
</dbReference>
<dbReference type="SUPFAM" id="SSF46689">
    <property type="entry name" value="Homeodomain-like"/>
    <property type="match status" value="2"/>
</dbReference>
<dbReference type="InterPro" id="IPR009057">
    <property type="entry name" value="Homeodomain-like_sf"/>
</dbReference>
<dbReference type="Pfam" id="PF12833">
    <property type="entry name" value="HTH_18"/>
    <property type="match status" value="1"/>
</dbReference>
<keyword evidence="6" id="KW-1185">Reference proteome</keyword>
<dbReference type="KEGG" id="sdyn:Mal52_60100"/>
<dbReference type="InterPro" id="IPR018060">
    <property type="entry name" value="HTH_AraC"/>
</dbReference>
<sequence length="307" mass="33783">MPVVKTTGLQSLSTESTAQARRPFSDPLTALLRVIEVQCSSLKLLSLTADEAAHHALCGPAFYWVLSEPSPVSVSVADTSAIVEQGDLFIVTASGPYPLAFHQPPTPGHLQPTSQWIAAELTFGRNDVESLVSLLPPLLKVPSAMQHPALKNVLTLLRHEADVEQAGYGAIADAMVQTVFALALRHEQGINGDACETLFQTPVEIGIVSTLLMMRNHLDSQWTVDQLADLAGMSRSRYAVRFTEFVRQTPMRYLFESRMSRAGDLLQQDHYGLKEIARLIGYKSTSAFSTAFKKWSGKSPQEYRKQV</sequence>
<evidence type="ECO:0000313" key="5">
    <source>
        <dbReference type="EMBL" id="QDU47479.1"/>
    </source>
</evidence>
<dbReference type="GO" id="GO:0003700">
    <property type="term" value="F:DNA-binding transcription factor activity"/>
    <property type="evidence" value="ECO:0007669"/>
    <property type="project" value="InterPro"/>
</dbReference>
<name>A0A517ZYD2_9PLAN</name>
<keyword evidence="2" id="KW-0238">DNA-binding</keyword>
<feature type="domain" description="HTH araC/xylS-type" evidence="4">
    <location>
        <begin position="208"/>
        <end position="306"/>
    </location>
</feature>
<dbReference type="GO" id="GO:0043565">
    <property type="term" value="F:sequence-specific DNA binding"/>
    <property type="evidence" value="ECO:0007669"/>
    <property type="project" value="InterPro"/>
</dbReference>
<dbReference type="PANTHER" id="PTHR46796">
    <property type="entry name" value="HTH-TYPE TRANSCRIPTIONAL ACTIVATOR RHAS-RELATED"/>
    <property type="match status" value="1"/>
</dbReference>
<evidence type="ECO:0000259" key="4">
    <source>
        <dbReference type="PROSITE" id="PS01124"/>
    </source>
</evidence>
<gene>
    <name evidence="5" type="primary">btr</name>
    <name evidence="5" type="ORF">Mal52_60100</name>
</gene>
<keyword evidence="3" id="KW-0804">Transcription</keyword>
<evidence type="ECO:0000313" key="6">
    <source>
        <dbReference type="Proteomes" id="UP000319383"/>
    </source>
</evidence>
<dbReference type="InterPro" id="IPR020449">
    <property type="entry name" value="Tscrpt_reg_AraC-type_HTH"/>
</dbReference>
<evidence type="ECO:0000256" key="2">
    <source>
        <dbReference type="ARBA" id="ARBA00023125"/>
    </source>
</evidence>
<dbReference type="PRINTS" id="PR00032">
    <property type="entry name" value="HTHARAC"/>
</dbReference>
<dbReference type="AlphaFoldDB" id="A0A517ZYD2"/>
<dbReference type="InterPro" id="IPR032783">
    <property type="entry name" value="AraC_lig"/>
</dbReference>
<evidence type="ECO:0000256" key="1">
    <source>
        <dbReference type="ARBA" id="ARBA00023015"/>
    </source>
</evidence>
<accession>A0A517ZYD2</accession>
<dbReference type="RefSeq" id="WP_197534535.1">
    <property type="nucleotide sequence ID" value="NZ_CP036276.1"/>
</dbReference>
<evidence type="ECO:0000256" key="3">
    <source>
        <dbReference type="ARBA" id="ARBA00023163"/>
    </source>
</evidence>
<proteinExistence type="predicted"/>
<dbReference type="EMBL" id="CP036276">
    <property type="protein sequence ID" value="QDU47479.1"/>
    <property type="molecule type" value="Genomic_DNA"/>
</dbReference>
<dbReference type="PANTHER" id="PTHR46796:SF7">
    <property type="entry name" value="ARAC FAMILY TRANSCRIPTIONAL REGULATOR"/>
    <property type="match status" value="1"/>
</dbReference>
<dbReference type="Pfam" id="PF12852">
    <property type="entry name" value="Cupin_6"/>
    <property type="match status" value="1"/>
</dbReference>
<protein>
    <submittedName>
        <fullName evidence="5">HTH-type transcriptional activator Btr</fullName>
    </submittedName>
</protein>
<dbReference type="PROSITE" id="PS01124">
    <property type="entry name" value="HTH_ARAC_FAMILY_2"/>
    <property type="match status" value="1"/>
</dbReference>
<dbReference type="Gene3D" id="1.10.10.60">
    <property type="entry name" value="Homeodomain-like"/>
    <property type="match status" value="1"/>
</dbReference>
<dbReference type="Proteomes" id="UP000319383">
    <property type="component" value="Chromosome"/>
</dbReference>
<keyword evidence="1" id="KW-0805">Transcription regulation</keyword>
<dbReference type="InterPro" id="IPR050204">
    <property type="entry name" value="AraC_XylS_family_regulators"/>
</dbReference>
<reference evidence="5 6" key="1">
    <citation type="submission" date="2019-02" db="EMBL/GenBank/DDBJ databases">
        <title>Deep-cultivation of Planctomycetes and their phenomic and genomic characterization uncovers novel biology.</title>
        <authorList>
            <person name="Wiegand S."/>
            <person name="Jogler M."/>
            <person name="Boedeker C."/>
            <person name="Pinto D."/>
            <person name="Vollmers J."/>
            <person name="Rivas-Marin E."/>
            <person name="Kohn T."/>
            <person name="Peeters S.H."/>
            <person name="Heuer A."/>
            <person name="Rast P."/>
            <person name="Oberbeckmann S."/>
            <person name="Bunk B."/>
            <person name="Jeske O."/>
            <person name="Meyerdierks A."/>
            <person name="Storesund J.E."/>
            <person name="Kallscheuer N."/>
            <person name="Luecker S."/>
            <person name="Lage O.M."/>
            <person name="Pohl T."/>
            <person name="Merkel B.J."/>
            <person name="Hornburger P."/>
            <person name="Mueller R.-W."/>
            <person name="Bruemmer F."/>
            <person name="Labrenz M."/>
            <person name="Spormann A.M."/>
            <person name="Op den Camp H."/>
            <person name="Overmann J."/>
            <person name="Amann R."/>
            <person name="Jetten M.S.M."/>
            <person name="Mascher T."/>
            <person name="Medema M.H."/>
            <person name="Devos D.P."/>
            <person name="Kaster A.-K."/>
            <person name="Ovreas L."/>
            <person name="Rohde M."/>
            <person name="Galperin M.Y."/>
            <person name="Jogler C."/>
        </authorList>
    </citation>
    <scope>NUCLEOTIDE SEQUENCE [LARGE SCALE GENOMIC DNA]</scope>
    <source>
        <strain evidence="5 6">Mal52</strain>
    </source>
</reference>